<dbReference type="InterPro" id="IPR013217">
    <property type="entry name" value="Methyltransf_12"/>
</dbReference>
<comment type="caution">
    <text evidence="2">The sequence shown here is derived from an EMBL/GenBank/DDBJ whole genome shotgun (WGS) entry which is preliminary data.</text>
</comment>
<dbReference type="RefSeq" id="WP_284215938.1">
    <property type="nucleotide sequence ID" value="NZ_BSOT01000005.1"/>
</dbReference>
<dbReference type="Gene3D" id="3.40.50.150">
    <property type="entry name" value="Vaccinia Virus protein VP39"/>
    <property type="match status" value="1"/>
</dbReference>
<dbReference type="CDD" id="cd02440">
    <property type="entry name" value="AdoMet_MTases"/>
    <property type="match status" value="1"/>
</dbReference>
<dbReference type="PANTHER" id="PTHR43861">
    <property type="entry name" value="TRANS-ACONITATE 2-METHYLTRANSFERASE-RELATED"/>
    <property type="match status" value="1"/>
</dbReference>
<proteinExistence type="predicted"/>
<feature type="domain" description="Methyltransferase type 12" evidence="1">
    <location>
        <begin position="45"/>
        <end position="136"/>
    </location>
</feature>
<reference evidence="2" key="1">
    <citation type="journal article" date="2014" name="Int. J. Syst. Evol. Microbiol.">
        <title>Complete genome sequence of Corynebacterium casei LMG S-19264T (=DSM 44701T), isolated from a smear-ripened cheese.</title>
        <authorList>
            <consortium name="US DOE Joint Genome Institute (JGI-PGF)"/>
            <person name="Walter F."/>
            <person name="Albersmeier A."/>
            <person name="Kalinowski J."/>
            <person name="Ruckert C."/>
        </authorList>
    </citation>
    <scope>NUCLEOTIDE SEQUENCE</scope>
    <source>
        <strain evidence="2">NBRC 110023</strain>
    </source>
</reference>
<keyword evidence="2" id="KW-0808">Transferase</keyword>
<evidence type="ECO:0000313" key="3">
    <source>
        <dbReference type="Proteomes" id="UP001156601"/>
    </source>
</evidence>
<protein>
    <submittedName>
        <fullName evidence="2">tRNA 5-carboxymethoxyuridine methyltransferase</fullName>
    </submittedName>
</protein>
<dbReference type="Pfam" id="PF08242">
    <property type="entry name" value="Methyltransf_12"/>
    <property type="match status" value="1"/>
</dbReference>
<gene>
    <name evidence="2" type="primary">smtA</name>
    <name evidence="2" type="ORF">GCM10007852_05240</name>
</gene>
<dbReference type="InterPro" id="IPR029063">
    <property type="entry name" value="SAM-dependent_MTases_sf"/>
</dbReference>
<dbReference type="GO" id="GO:0008168">
    <property type="term" value="F:methyltransferase activity"/>
    <property type="evidence" value="ECO:0007669"/>
    <property type="project" value="UniProtKB-KW"/>
</dbReference>
<dbReference type="Proteomes" id="UP001156601">
    <property type="component" value="Unassembled WGS sequence"/>
</dbReference>
<dbReference type="AlphaFoldDB" id="A0AA37WG31"/>
<name>A0AA37WG31_9ALTE</name>
<evidence type="ECO:0000259" key="1">
    <source>
        <dbReference type="Pfam" id="PF08242"/>
    </source>
</evidence>
<dbReference type="SUPFAM" id="SSF53335">
    <property type="entry name" value="S-adenosyl-L-methionine-dependent methyltransferases"/>
    <property type="match status" value="1"/>
</dbReference>
<dbReference type="GO" id="GO:0032259">
    <property type="term" value="P:methylation"/>
    <property type="evidence" value="ECO:0007669"/>
    <property type="project" value="UniProtKB-KW"/>
</dbReference>
<keyword evidence="2" id="KW-0489">Methyltransferase</keyword>
<accession>A0AA37WG31</accession>
<sequence length="249" mass="28295">MSSFDGIANKFDSNIYGTTKGRIRHELLCFYLNRFLDAAPLNVADLGGGTGMMSREFAQRNHQVLLTDLSADVIEIAKERLADYNNVEIRQQSIVESLADNCLKTVDLILCHAVLEWLDSPLSVVSSLIENARPGSYISISFFNHDANLFGNALYGNFDYIDKGLKVKNQVRLNPKNPLRPQEVLAHIQGNDNATIVHDAGLRCFHDYMFDRDRVDERYDGILHLEKQLGATHPYKYLGKYYHCIVRKL</sequence>
<reference evidence="2" key="2">
    <citation type="submission" date="2023-01" db="EMBL/GenBank/DDBJ databases">
        <title>Draft genome sequence of Agaribacter marinus strain NBRC 110023.</title>
        <authorList>
            <person name="Sun Q."/>
            <person name="Mori K."/>
        </authorList>
    </citation>
    <scope>NUCLEOTIDE SEQUENCE</scope>
    <source>
        <strain evidence="2">NBRC 110023</strain>
    </source>
</reference>
<evidence type="ECO:0000313" key="2">
    <source>
        <dbReference type="EMBL" id="GLR69616.1"/>
    </source>
</evidence>
<dbReference type="EMBL" id="BSOT01000005">
    <property type="protein sequence ID" value="GLR69616.1"/>
    <property type="molecule type" value="Genomic_DNA"/>
</dbReference>
<organism evidence="2 3">
    <name type="scientific">Agaribacter marinus</name>
    <dbReference type="NCBI Taxonomy" id="1431249"/>
    <lineage>
        <taxon>Bacteria</taxon>
        <taxon>Pseudomonadati</taxon>
        <taxon>Pseudomonadota</taxon>
        <taxon>Gammaproteobacteria</taxon>
        <taxon>Alteromonadales</taxon>
        <taxon>Alteromonadaceae</taxon>
        <taxon>Agaribacter</taxon>
    </lineage>
</organism>
<keyword evidence="3" id="KW-1185">Reference proteome</keyword>